<dbReference type="AlphaFoldDB" id="A0A3E2NKE0"/>
<evidence type="ECO:0000313" key="2">
    <source>
        <dbReference type="Proteomes" id="UP000260823"/>
    </source>
</evidence>
<gene>
    <name evidence="1" type="ORF">DYU05_19490</name>
</gene>
<keyword evidence="2" id="KW-1185">Reference proteome</keyword>
<protein>
    <submittedName>
        <fullName evidence="1">Uncharacterized protein</fullName>
    </submittedName>
</protein>
<reference evidence="1 2" key="1">
    <citation type="submission" date="2018-08" db="EMBL/GenBank/DDBJ databases">
        <title>Mucilaginibacter terrae sp. nov., isolated from manganese diggings.</title>
        <authorList>
            <person name="Huang Y."/>
            <person name="Zhou Z."/>
        </authorList>
    </citation>
    <scope>NUCLEOTIDE SEQUENCE [LARGE SCALE GENOMIC DNA]</scope>
    <source>
        <strain evidence="1 2">ZH6</strain>
    </source>
</reference>
<accession>A0A3E2NKE0</accession>
<evidence type="ECO:0000313" key="1">
    <source>
        <dbReference type="EMBL" id="RFZ81464.1"/>
    </source>
</evidence>
<dbReference type="EMBL" id="QWDE01000005">
    <property type="protein sequence ID" value="RFZ81464.1"/>
    <property type="molecule type" value="Genomic_DNA"/>
</dbReference>
<organism evidence="1 2">
    <name type="scientific">Mucilaginibacter terrenus</name>
    <dbReference type="NCBI Taxonomy" id="2482727"/>
    <lineage>
        <taxon>Bacteria</taxon>
        <taxon>Pseudomonadati</taxon>
        <taxon>Bacteroidota</taxon>
        <taxon>Sphingobacteriia</taxon>
        <taxon>Sphingobacteriales</taxon>
        <taxon>Sphingobacteriaceae</taxon>
        <taxon>Mucilaginibacter</taxon>
    </lineage>
</organism>
<proteinExistence type="predicted"/>
<dbReference type="Proteomes" id="UP000260823">
    <property type="component" value="Unassembled WGS sequence"/>
</dbReference>
<dbReference type="RefSeq" id="WP_117384831.1">
    <property type="nucleotide sequence ID" value="NZ_QWDE01000005.1"/>
</dbReference>
<sequence length="108" mass="12716">MELNKDKLMWVRDSIEYKSEINNWDKSADSSSRKKQILSFTTKLKNDLQAFNVTGFRTNFAELGEPLQLYLDDGKTVSYIPDMEKISSADSLYRKSLKKIDKDWYYID</sequence>
<name>A0A3E2NKE0_9SPHI</name>
<comment type="caution">
    <text evidence="1">The sequence shown here is derived from an EMBL/GenBank/DDBJ whole genome shotgun (WGS) entry which is preliminary data.</text>
</comment>